<dbReference type="Pfam" id="PF00293">
    <property type="entry name" value="NUDIX"/>
    <property type="match status" value="1"/>
</dbReference>
<dbReference type="KEGG" id="brh:RBRH_01678"/>
<dbReference type="PROSITE" id="PS51462">
    <property type="entry name" value="NUDIX"/>
    <property type="match status" value="1"/>
</dbReference>
<dbReference type="PANTHER" id="PTHR43222">
    <property type="entry name" value="NUDIX HYDROLASE 23"/>
    <property type="match status" value="1"/>
</dbReference>
<dbReference type="GO" id="GO:0004787">
    <property type="term" value="F:thiamine diphosphate phosphatase activity"/>
    <property type="evidence" value="ECO:0007669"/>
    <property type="project" value="InterPro"/>
</dbReference>
<dbReference type="STRING" id="882378.RBRH_01678"/>
<dbReference type="CDD" id="cd03675">
    <property type="entry name" value="NUDIX_Hydrolase"/>
    <property type="match status" value="1"/>
</dbReference>
<dbReference type="InterPro" id="IPR015797">
    <property type="entry name" value="NUDIX_hydrolase-like_dom_sf"/>
</dbReference>
<evidence type="ECO:0000256" key="6">
    <source>
        <dbReference type="RuleBase" id="RU364043"/>
    </source>
</evidence>
<dbReference type="Proteomes" id="UP000007437">
    <property type="component" value="Chromosome"/>
</dbReference>
<dbReference type="InterPro" id="IPR020084">
    <property type="entry name" value="NUDIX_hydrolase_CS"/>
</dbReference>
<keyword evidence="5 6" id="KW-0378">Hydrolase</keyword>
<evidence type="ECO:0000256" key="3">
    <source>
        <dbReference type="ARBA" id="ARBA00011245"/>
    </source>
</evidence>
<evidence type="ECO:0000256" key="4">
    <source>
        <dbReference type="ARBA" id="ARBA00015552"/>
    </source>
</evidence>
<evidence type="ECO:0000256" key="1">
    <source>
        <dbReference type="ARBA" id="ARBA00001946"/>
    </source>
</evidence>
<dbReference type="EC" id="3.6.1.-" evidence="6"/>
<dbReference type="SUPFAM" id="SSF55811">
    <property type="entry name" value="Nudix"/>
    <property type="match status" value="1"/>
</dbReference>
<accession>E5AM54</accession>
<gene>
    <name evidence="6" type="primary">nudJ</name>
    <name evidence="9" type="ordered locus">RBRH_01678</name>
</gene>
<protein>
    <recommendedName>
        <fullName evidence="4 6">Phosphatase NudJ</fullName>
        <ecNumber evidence="6">3.6.1.-</ecNumber>
    </recommendedName>
</protein>
<name>E5AM54_MYCRK</name>
<evidence type="ECO:0000313" key="10">
    <source>
        <dbReference type="Proteomes" id="UP000007437"/>
    </source>
</evidence>
<dbReference type="PROSITE" id="PS00893">
    <property type="entry name" value="NUDIX_BOX"/>
    <property type="match status" value="1"/>
</dbReference>
<dbReference type="AlphaFoldDB" id="E5AM54"/>
<dbReference type="GO" id="GO:0017111">
    <property type="term" value="F:ribonucleoside triphosphate phosphatase activity"/>
    <property type="evidence" value="ECO:0007669"/>
    <property type="project" value="InterPro"/>
</dbReference>
<feature type="domain" description="Nudix hydrolase" evidence="8">
    <location>
        <begin position="59"/>
        <end position="189"/>
    </location>
</feature>
<sequence>MPAVPLRSGRRRDAATLGGAPADGLTRLSGPAALATRMRPPAAPDSGTMLDLMDTQLWAPHVTVAAIIEHEQRFLLVEEHTPNGLRLNQPAGHLEPSETLLEAVVRETLEETGHVFTPQALVGVYVAQFEREHGVPATYVRFTYCGTATHDPIPRELDPDILRTVWLSADALRAQASRHRTPLVLRCVEDYLAGRRYPLEFVQSHPAVLR</sequence>
<dbReference type="HOGENOM" id="CLU_037162_6_0_4"/>
<dbReference type="InterPro" id="IPR033713">
    <property type="entry name" value="NudJ"/>
</dbReference>
<keyword evidence="6" id="KW-0460">Magnesium</keyword>
<organism evidence="9 10">
    <name type="scientific">Mycetohabitans rhizoxinica (strain DSM 19002 / CIP 109453 / HKI 454)</name>
    <name type="common">Paraburkholderia rhizoxinica</name>
    <dbReference type="NCBI Taxonomy" id="882378"/>
    <lineage>
        <taxon>Bacteria</taxon>
        <taxon>Pseudomonadati</taxon>
        <taxon>Pseudomonadota</taxon>
        <taxon>Betaproteobacteria</taxon>
        <taxon>Burkholderiales</taxon>
        <taxon>Burkholderiaceae</taxon>
        <taxon>Mycetohabitans</taxon>
    </lineage>
</organism>
<reference evidence="9 10" key="1">
    <citation type="journal article" date="2011" name="J. Bacteriol.">
        <title>Complete genome sequence of Burkholderia rhizoxinica, an endosymbiont of Rhizopus microsporus.</title>
        <authorList>
            <person name="Lackner G."/>
            <person name="Moebius N."/>
            <person name="Partida-Martinez L."/>
            <person name="Hertweck C."/>
        </authorList>
    </citation>
    <scope>NUCLEOTIDE SEQUENCE [LARGE SCALE GENOMIC DNA]</scope>
    <source>
        <strain evidence="10">DSM 19002 / CIP 109453 / HKI 454</strain>
    </source>
</reference>
<comment type="cofactor">
    <cofactor evidence="1 6">
        <name>Mg(2+)</name>
        <dbReference type="ChEBI" id="CHEBI:18420"/>
    </cofactor>
</comment>
<evidence type="ECO:0000259" key="8">
    <source>
        <dbReference type="PROSITE" id="PS51462"/>
    </source>
</evidence>
<dbReference type="GO" id="GO:0017110">
    <property type="term" value="F:nucleoside diphosphate phosphatase activity"/>
    <property type="evidence" value="ECO:0007669"/>
    <property type="project" value="InterPro"/>
</dbReference>
<evidence type="ECO:0000313" key="9">
    <source>
        <dbReference type="EMBL" id="CBW73931.1"/>
    </source>
</evidence>
<dbReference type="Gene3D" id="3.90.79.10">
    <property type="entry name" value="Nucleoside Triphosphate Pyrophosphohydrolase"/>
    <property type="match status" value="1"/>
</dbReference>
<feature type="region of interest" description="Disordered" evidence="7">
    <location>
        <begin position="1"/>
        <end position="28"/>
    </location>
</feature>
<dbReference type="InterPro" id="IPR000086">
    <property type="entry name" value="NUDIX_hydrolase_dom"/>
</dbReference>
<comment type="similarity">
    <text evidence="2 6">Belongs to the Nudix hydrolase family. NudJ subfamily.</text>
</comment>
<evidence type="ECO:0000256" key="2">
    <source>
        <dbReference type="ARBA" id="ARBA00007608"/>
    </source>
</evidence>
<dbReference type="eggNOG" id="COG1051">
    <property type="taxonomic scope" value="Bacteria"/>
</dbReference>
<evidence type="ECO:0000256" key="5">
    <source>
        <dbReference type="ARBA" id="ARBA00022801"/>
    </source>
</evidence>
<dbReference type="EMBL" id="FR687359">
    <property type="protein sequence ID" value="CBW73931.1"/>
    <property type="molecule type" value="Genomic_DNA"/>
</dbReference>
<proteinExistence type="inferred from homology"/>
<dbReference type="PANTHER" id="PTHR43222:SF11">
    <property type="entry name" value="PHOSPHATASE NUDJ"/>
    <property type="match status" value="1"/>
</dbReference>
<evidence type="ECO:0000256" key="7">
    <source>
        <dbReference type="SAM" id="MobiDB-lite"/>
    </source>
</evidence>
<comment type="subunit">
    <text evidence="3 6">Monomer.</text>
</comment>